<proteinExistence type="predicted"/>
<protein>
    <submittedName>
        <fullName evidence="2">Membrane-associated protein</fullName>
    </submittedName>
</protein>
<gene>
    <name evidence="2" type="primary">dedA</name>
    <name evidence="2" type="ORF">GPAL_1357</name>
</gene>
<feature type="transmembrane region" description="Helical" evidence="1">
    <location>
        <begin position="158"/>
        <end position="179"/>
    </location>
</feature>
<feature type="transmembrane region" description="Helical" evidence="1">
    <location>
        <begin position="191"/>
        <end position="207"/>
    </location>
</feature>
<keyword evidence="1" id="KW-0812">Transmembrane</keyword>
<dbReference type="RefSeq" id="WP_006010253.1">
    <property type="nucleotide sequence ID" value="NZ_BAEQ01000023.1"/>
</dbReference>
<evidence type="ECO:0000256" key="1">
    <source>
        <dbReference type="SAM" id="Phobius"/>
    </source>
</evidence>
<comment type="caution">
    <text evidence="2">The sequence shown here is derived from an EMBL/GenBank/DDBJ whole genome shotgun (WGS) entry which is preliminary data.</text>
</comment>
<dbReference type="AlphaFoldDB" id="K6ZY34"/>
<feature type="transmembrane region" description="Helical" evidence="1">
    <location>
        <begin position="85"/>
        <end position="107"/>
    </location>
</feature>
<accession>K6ZY34</accession>
<dbReference type="EMBL" id="BAEQ01000023">
    <property type="protein sequence ID" value="GAC28230.1"/>
    <property type="molecule type" value="Genomic_DNA"/>
</dbReference>
<keyword evidence="1" id="KW-1133">Transmembrane helix</keyword>
<dbReference type="OrthoDB" id="6197396at2"/>
<evidence type="ECO:0000313" key="2">
    <source>
        <dbReference type="EMBL" id="GAC28230.1"/>
    </source>
</evidence>
<sequence length="223" mass="24579">MKYAAFLPLTALIALLLISVLVNFNVIPAGMSILELLQDNMQNGFFLIIFVIILLESIIYVGFYFPGQFFAVILVVGAKPSAMDIVYLTLCMVVAATLGSFINFMLGKASGKRSQQQGAQVAKRKTKLRHLALAMIHINSLAFFMFSQGSQQKSWKVIGLAGLLNLPYYLLLIAGTAVLSEQVMAMVENTALLISIVCIWLAIALMYDVKQYRKDSIKVNAKS</sequence>
<keyword evidence="1" id="KW-0472">Membrane</keyword>
<organism evidence="2 3">
    <name type="scientific">Brumicola pallidula DSM 14239 = ACAM 615</name>
    <dbReference type="NCBI Taxonomy" id="1121922"/>
    <lineage>
        <taxon>Bacteria</taxon>
        <taxon>Pseudomonadati</taxon>
        <taxon>Pseudomonadota</taxon>
        <taxon>Gammaproteobacteria</taxon>
        <taxon>Alteromonadales</taxon>
        <taxon>Alteromonadaceae</taxon>
        <taxon>Brumicola</taxon>
    </lineage>
</organism>
<dbReference type="Proteomes" id="UP000006251">
    <property type="component" value="Unassembled WGS sequence"/>
</dbReference>
<dbReference type="STRING" id="1121922.GCA_000428905_00669"/>
<evidence type="ECO:0000313" key="3">
    <source>
        <dbReference type="Proteomes" id="UP000006251"/>
    </source>
</evidence>
<keyword evidence="3" id="KW-1185">Reference proteome</keyword>
<feature type="transmembrane region" description="Helical" evidence="1">
    <location>
        <begin position="128"/>
        <end position="146"/>
    </location>
</feature>
<feature type="transmembrane region" description="Helical" evidence="1">
    <location>
        <begin position="45"/>
        <end position="65"/>
    </location>
</feature>
<reference evidence="3" key="1">
    <citation type="journal article" date="2014" name="Environ. Microbiol.">
        <title>Comparative genomics of the marine bacterial genus Glaciecola reveals the high degree of genomic diversity and genomic characteristic for cold adaptation.</title>
        <authorList>
            <person name="Qin Q.L."/>
            <person name="Xie B.B."/>
            <person name="Yu Y."/>
            <person name="Shu Y.L."/>
            <person name="Rong J.C."/>
            <person name="Zhang Y.J."/>
            <person name="Zhao D.L."/>
            <person name="Chen X.L."/>
            <person name="Zhang X.Y."/>
            <person name="Chen B."/>
            <person name="Zhou B.C."/>
            <person name="Zhang Y.Z."/>
        </authorList>
    </citation>
    <scope>NUCLEOTIDE SEQUENCE [LARGE SCALE GENOMIC DNA]</scope>
    <source>
        <strain evidence="3">ACAM 615</strain>
    </source>
</reference>
<name>K6ZY34_9ALTE</name>
<feature type="transmembrane region" description="Helical" evidence="1">
    <location>
        <begin position="6"/>
        <end position="24"/>
    </location>
</feature>